<dbReference type="GO" id="GO:0005524">
    <property type="term" value="F:ATP binding"/>
    <property type="evidence" value="ECO:0007669"/>
    <property type="project" value="UniProtKB-KW"/>
</dbReference>
<reference evidence="7" key="1">
    <citation type="submission" date="2023-01" db="EMBL/GenBank/DDBJ databases">
        <title>Metagenome sequencing of chrysophaentin producing Chrysophaeum taylorii.</title>
        <authorList>
            <person name="Davison J."/>
            <person name="Bewley C."/>
        </authorList>
    </citation>
    <scope>NUCLEOTIDE SEQUENCE</scope>
    <source>
        <strain evidence="7">NIES-1699</strain>
    </source>
</reference>
<dbReference type="SUPFAM" id="SSF101473">
    <property type="entry name" value="DhaL-like"/>
    <property type="match status" value="1"/>
</dbReference>
<keyword evidence="4" id="KW-0067">ATP-binding</keyword>
<evidence type="ECO:0000256" key="4">
    <source>
        <dbReference type="ARBA" id="ARBA00022840"/>
    </source>
</evidence>
<evidence type="ECO:0000313" key="8">
    <source>
        <dbReference type="Proteomes" id="UP001230188"/>
    </source>
</evidence>
<sequence>MECKKVVNASSGPKLTESIVEGLVTLYPEHLGRLDDAAFAAGVRVVVRRDYEVAVKQAGKVAVISGGGSGHEPAHAGFVGKGLLTAAVCGDVFASPTVKAVLCAIVAASSKKAGCLLIVKNYTGDRLNFGIAAETARSRFGIEVETVYVRDDVALPDSKQPRGLAGCVVAHKVAGAAADRGMSLEEVARVAREAAARTATMGVAYEVCSLPGRAKATRLGVDEVELGLGIHGEPGAHVVSPPPTASAAAASLVEACAAKLEIPAGARVALVVNNLGATSGLEMAVFGGVAVEACRARGLAVARCLDGALVTSIDMQGVSVSLTRLDDELMELIDRPCDSPALKGAPFRPLDALPVTIPADPLALRNADVRSSAPEDPRIAKAVLAACDAVSRAEPDLTRADETVGDGDCGTTLKQGADAVKADLENRPDAYKKPAEAVAALADVLGDNMGGSSGALYVLGLRAAENALQRGATWGAAFQAAARAIEQYGGAGIGSRTMCDATIPAARALLSSDLNRAALEARRGADGTKDLVATHGRSAYVAAARQHGVPDPGALAVAIIFEAIADALH</sequence>
<dbReference type="SMART" id="SM01120">
    <property type="entry name" value="Dak2"/>
    <property type="match status" value="1"/>
</dbReference>
<dbReference type="GO" id="GO:0005829">
    <property type="term" value="C:cytosol"/>
    <property type="evidence" value="ECO:0007669"/>
    <property type="project" value="TreeGrafter"/>
</dbReference>
<dbReference type="PANTHER" id="PTHR28629">
    <property type="entry name" value="TRIOKINASE/FMN CYCLASE"/>
    <property type="match status" value="1"/>
</dbReference>
<organism evidence="7 8">
    <name type="scientific">Chrysophaeum taylorii</name>
    <dbReference type="NCBI Taxonomy" id="2483200"/>
    <lineage>
        <taxon>Eukaryota</taxon>
        <taxon>Sar</taxon>
        <taxon>Stramenopiles</taxon>
        <taxon>Ochrophyta</taxon>
        <taxon>Pelagophyceae</taxon>
        <taxon>Pelagomonadales</taxon>
        <taxon>Pelagomonadaceae</taxon>
        <taxon>Chrysophaeum</taxon>
    </lineage>
</organism>
<dbReference type="FunFam" id="1.25.40.340:FF:000002">
    <property type="entry name" value="Dihydroxyacetone kinase, L subunit"/>
    <property type="match status" value="1"/>
</dbReference>
<dbReference type="InterPro" id="IPR004007">
    <property type="entry name" value="DhaL_dom"/>
</dbReference>
<comment type="caution">
    <text evidence="7">The sequence shown here is derived from an EMBL/GenBank/DDBJ whole genome shotgun (WGS) entry which is preliminary data.</text>
</comment>
<dbReference type="GO" id="GO:0019563">
    <property type="term" value="P:glycerol catabolic process"/>
    <property type="evidence" value="ECO:0007669"/>
    <property type="project" value="TreeGrafter"/>
</dbReference>
<dbReference type="Pfam" id="PF02734">
    <property type="entry name" value="Dak2"/>
    <property type="match status" value="1"/>
</dbReference>
<feature type="domain" description="DhaL" evidence="5">
    <location>
        <begin position="377"/>
        <end position="566"/>
    </location>
</feature>
<evidence type="ECO:0000256" key="3">
    <source>
        <dbReference type="ARBA" id="ARBA00022777"/>
    </source>
</evidence>
<dbReference type="EMBL" id="JAQMWT010000671">
    <property type="protein sequence ID" value="KAJ8598554.1"/>
    <property type="molecule type" value="Genomic_DNA"/>
</dbReference>
<protein>
    <recommendedName>
        <fullName evidence="9">Dihydroxyacetone kinase</fullName>
    </recommendedName>
</protein>
<dbReference type="GO" id="GO:0004371">
    <property type="term" value="F:glycerone kinase activity"/>
    <property type="evidence" value="ECO:0007669"/>
    <property type="project" value="InterPro"/>
</dbReference>
<feature type="domain" description="DhaK" evidence="6">
    <location>
        <begin position="11"/>
        <end position="342"/>
    </location>
</feature>
<evidence type="ECO:0000256" key="1">
    <source>
        <dbReference type="ARBA" id="ARBA00022679"/>
    </source>
</evidence>
<dbReference type="Gene3D" id="3.30.1180.20">
    <property type="entry name" value="Dihydroxyacetone kinase, domain 2"/>
    <property type="match status" value="1"/>
</dbReference>
<dbReference type="InterPro" id="IPR050861">
    <property type="entry name" value="Dihydroxyacetone_Kinase"/>
</dbReference>
<dbReference type="PANTHER" id="PTHR28629:SF4">
    <property type="entry name" value="TRIOKINASE_FMN CYCLASE"/>
    <property type="match status" value="1"/>
</dbReference>
<name>A0AAD7U6A7_9STRA</name>
<evidence type="ECO:0000259" key="5">
    <source>
        <dbReference type="PROSITE" id="PS51480"/>
    </source>
</evidence>
<evidence type="ECO:0000259" key="6">
    <source>
        <dbReference type="PROSITE" id="PS51481"/>
    </source>
</evidence>
<keyword evidence="8" id="KW-1185">Reference proteome</keyword>
<dbReference type="Gene3D" id="1.25.40.340">
    <property type="match status" value="1"/>
</dbReference>
<dbReference type="AlphaFoldDB" id="A0AAD7U6A7"/>
<keyword evidence="2" id="KW-0547">Nucleotide-binding</keyword>
<dbReference type="FunFam" id="3.40.50.10440:FF:000001">
    <property type="entry name" value="Dihydroxyacetone kinase, DhaK subunit"/>
    <property type="match status" value="1"/>
</dbReference>
<dbReference type="SUPFAM" id="SSF82549">
    <property type="entry name" value="DAK1/DegV-like"/>
    <property type="match status" value="1"/>
</dbReference>
<dbReference type="PROSITE" id="PS51480">
    <property type="entry name" value="DHAL"/>
    <property type="match status" value="1"/>
</dbReference>
<dbReference type="PROSITE" id="PS51481">
    <property type="entry name" value="DHAK"/>
    <property type="match status" value="1"/>
</dbReference>
<evidence type="ECO:0008006" key="9">
    <source>
        <dbReference type="Google" id="ProtNLM"/>
    </source>
</evidence>
<dbReference type="InterPro" id="IPR004006">
    <property type="entry name" value="DhaK_dom"/>
</dbReference>
<dbReference type="Gene3D" id="3.40.50.10440">
    <property type="entry name" value="Dihydroxyacetone kinase, domain 1"/>
    <property type="match status" value="1"/>
</dbReference>
<dbReference type="Pfam" id="PF02733">
    <property type="entry name" value="Dak1"/>
    <property type="match status" value="1"/>
</dbReference>
<evidence type="ECO:0000313" key="7">
    <source>
        <dbReference type="EMBL" id="KAJ8598554.1"/>
    </source>
</evidence>
<dbReference type="InterPro" id="IPR036117">
    <property type="entry name" value="DhaL_dom_sf"/>
</dbReference>
<evidence type="ECO:0000256" key="2">
    <source>
        <dbReference type="ARBA" id="ARBA00022741"/>
    </source>
</evidence>
<keyword evidence="3" id="KW-0418">Kinase</keyword>
<accession>A0AAD7U6A7</accession>
<gene>
    <name evidence="7" type="ORF">CTAYLR_001386</name>
</gene>
<proteinExistence type="predicted"/>
<keyword evidence="1" id="KW-0808">Transferase</keyword>
<dbReference type="Proteomes" id="UP001230188">
    <property type="component" value="Unassembled WGS sequence"/>
</dbReference>